<organism evidence="1 2">
    <name type="scientific">Hyalomma asiaticum</name>
    <name type="common">Tick</name>
    <dbReference type="NCBI Taxonomy" id="266040"/>
    <lineage>
        <taxon>Eukaryota</taxon>
        <taxon>Metazoa</taxon>
        <taxon>Ecdysozoa</taxon>
        <taxon>Arthropoda</taxon>
        <taxon>Chelicerata</taxon>
        <taxon>Arachnida</taxon>
        <taxon>Acari</taxon>
        <taxon>Parasitiformes</taxon>
        <taxon>Ixodida</taxon>
        <taxon>Ixodoidea</taxon>
        <taxon>Ixodidae</taxon>
        <taxon>Hyalomminae</taxon>
        <taxon>Hyalomma</taxon>
    </lineage>
</organism>
<name>A0ACB7RR74_HYAAI</name>
<evidence type="ECO:0000313" key="2">
    <source>
        <dbReference type="Proteomes" id="UP000821845"/>
    </source>
</evidence>
<dbReference type="EMBL" id="CM023488">
    <property type="protein sequence ID" value="KAH6923898.1"/>
    <property type="molecule type" value="Genomic_DNA"/>
</dbReference>
<proteinExistence type="predicted"/>
<reference evidence="1" key="1">
    <citation type="submission" date="2020-05" db="EMBL/GenBank/DDBJ databases">
        <title>Large-scale comparative analyses of tick genomes elucidate their genetic diversity and vector capacities.</title>
        <authorList>
            <person name="Jia N."/>
            <person name="Wang J."/>
            <person name="Shi W."/>
            <person name="Du L."/>
            <person name="Sun Y."/>
            <person name="Zhan W."/>
            <person name="Jiang J."/>
            <person name="Wang Q."/>
            <person name="Zhang B."/>
            <person name="Ji P."/>
            <person name="Sakyi L.B."/>
            <person name="Cui X."/>
            <person name="Yuan T."/>
            <person name="Jiang B."/>
            <person name="Yang W."/>
            <person name="Lam T.T.-Y."/>
            <person name="Chang Q."/>
            <person name="Ding S."/>
            <person name="Wang X."/>
            <person name="Zhu J."/>
            <person name="Ruan X."/>
            <person name="Zhao L."/>
            <person name="Wei J."/>
            <person name="Que T."/>
            <person name="Du C."/>
            <person name="Cheng J."/>
            <person name="Dai P."/>
            <person name="Han X."/>
            <person name="Huang E."/>
            <person name="Gao Y."/>
            <person name="Liu J."/>
            <person name="Shao H."/>
            <person name="Ye R."/>
            <person name="Li L."/>
            <person name="Wei W."/>
            <person name="Wang X."/>
            <person name="Wang C."/>
            <person name="Yang T."/>
            <person name="Huo Q."/>
            <person name="Li W."/>
            <person name="Guo W."/>
            <person name="Chen H."/>
            <person name="Zhou L."/>
            <person name="Ni X."/>
            <person name="Tian J."/>
            <person name="Zhou Y."/>
            <person name="Sheng Y."/>
            <person name="Liu T."/>
            <person name="Pan Y."/>
            <person name="Xia L."/>
            <person name="Li J."/>
            <person name="Zhao F."/>
            <person name="Cao W."/>
        </authorList>
    </citation>
    <scope>NUCLEOTIDE SEQUENCE</scope>
    <source>
        <strain evidence="1">Hyas-2018</strain>
    </source>
</reference>
<comment type="caution">
    <text evidence="1">The sequence shown here is derived from an EMBL/GenBank/DDBJ whole genome shotgun (WGS) entry which is preliminary data.</text>
</comment>
<dbReference type="Proteomes" id="UP000821845">
    <property type="component" value="Chromosome 8"/>
</dbReference>
<evidence type="ECO:0000313" key="1">
    <source>
        <dbReference type="EMBL" id="KAH6923898.1"/>
    </source>
</evidence>
<keyword evidence="2" id="KW-1185">Reference proteome</keyword>
<protein>
    <submittedName>
        <fullName evidence="1">Uncharacterized protein</fullName>
    </submittedName>
</protein>
<gene>
    <name evidence="1" type="ORF">HPB50_009183</name>
</gene>
<accession>A0ACB7RR74</accession>
<sequence length="68" mass="7967">MFAILTSSLPSDGCAVETCCEKPTKRRLIDDFEEWHDVMEPQKRRDELTSYLNTTDVCEDVGNLLQWW</sequence>